<evidence type="ECO:0000256" key="6">
    <source>
        <dbReference type="ARBA" id="ARBA00022723"/>
    </source>
</evidence>
<comment type="caution">
    <text evidence="11">The sequence shown here is derived from an EMBL/GenBank/DDBJ whole genome shotgun (WGS) entry which is preliminary data.</text>
</comment>
<comment type="function">
    <text evidence="10">Specifically catalyzes the dephosphorylation of 2-phosphoglycolate. Is involved in the dissimilation of the intracellular 2-phosphoglycolate formed during the DNA repair of 3'-phosphoglycolate ends, a major class of DNA lesions induced by oxidative stress.</text>
</comment>
<dbReference type="OrthoDB" id="9797743at2"/>
<dbReference type="Proteomes" id="UP000229730">
    <property type="component" value="Unassembled WGS sequence"/>
</dbReference>
<comment type="catalytic activity">
    <reaction evidence="1 10">
        <text>2-phosphoglycolate + H2O = glycolate + phosphate</text>
        <dbReference type="Rhea" id="RHEA:14369"/>
        <dbReference type="ChEBI" id="CHEBI:15377"/>
        <dbReference type="ChEBI" id="CHEBI:29805"/>
        <dbReference type="ChEBI" id="CHEBI:43474"/>
        <dbReference type="ChEBI" id="CHEBI:58033"/>
        <dbReference type="EC" id="3.1.3.18"/>
    </reaction>
</comment>
<evidence type="ECO:0000256" key="5">
    <source>
        <dbReference type="ARBA" id="ARBA00013078"/>
    </source>
</evidence>
<organism evidence="11 12">
    <name type="scientific">Paremcibacter congregatus</name>
    <dbReference type="NCBI Taxonomy" id="2043170"/>
    <lineage>
        <taxon>Bacteria</taxon>
        <taxon>Pseudomonadati</taxon>
        <taxon>Pseudomonadota</taxon>
        <taxon>Alphaproteobacteria</taxon>
        <taxon>Emcibacterales</taxon>
        <taxon>Emcibacteraceae</taxon>
        <taxon>Paremcibacter</taxon>
    </lineage>
</organism>
<dbReference type="EMBL" id="PDEM01000009">
    <property type="protein sequence ID" value="PHZ86070.1"/>
    <property type="molecule type" value="Genomic_DNA"/>
</dbReference>
<dbReference type="AlphaFoldDB" id="A0A2G4YV01"/>
<name>A0A2G4YV01_9PROT</name>
<reference evidence="11 12" key="1">
    <citation type="submission" date="2017-10" db="EMBL/GenBank/DDBJ databases">
        <title>Frigbacter circumglobatus gen. nov. sp. nov., isolated from sediment cultured in situ.</title>
        <authorList>
            <person name="Zhao Z."/>
        </authorList>
    </citation>
    <scope>NUCLEOTIDE SEQUENCE [LARGE SCALE GENOMIC DNA]</scope>
    <source>
        <strain evidence="11 12">ZYL</strain>
    </source>
</reference>
<evidence type="ECO:0000256" key="7">
    <source>
        <dbReference type="ARBA" id="ARBA00022801"/>
    </source>
</evidence>
<keyword evidence="9 10" id="KW-0119">Carbohydrate metabolism</keyword>
<dbReference type="Gene3D" id="3.40.50.1000">
    <property type="entry name" value="HAD superfamily/HAD-like"/>
    <property type="match status" value="1"/>
</dbReference>
<dbReference type="GO" id="GO:0006281">
    <property type="term" value="P:DNA repair"/>
    <property type="evidence" value="ECO:0007669"/>
    <property type="project" value="TreeGrafter"/>
</dbReference>
<dbReference type="GO" id="GO:0005829">
    <property type="term" value="C:cytosol"/>
    <property type="evidence" value="ECO:0007669"/>
    <property type="project" value="TreeGrafter"/>
</dbReference>
<evidence type="ECO:0000313" key="12">
    <source>
        <dbReference type="Proteomes" id="UP000229730"/>
    </source>
</evidence>
<protein>
    <recommendedName>
        <fullName evidence="5 10">Phosphoglycolate phosphatase</fullName>
        <shortName evidence="10">PGP</shortName>
        <shortName evidence="10">PGPase</shortName>
        <ecNumber evidence="5 10">3.1.3.18</ecNumber>
    </recommendedName>
</protein>
<dbReference type="InterPro" id="IPR036412">
    <property type="entry name" value="HAD-like_sf"/>
</dbReference>
<dbReference type="Pfam" id="PF13419">
    <property type="entry name" value="HAD_2"/>
    <property type="match status" value="1"/>
</dbReference>
<dbReference type="SFLD" id="SFLDS00003">
    <property type="entry name" value="Haloacid_Dehalogenase"/>
    <property type="match status" value="1"/>
</dbReference>
<accession>A0A2G4YV01</accession>
<dbReference type="SFLD" id="SFLDG01129">
    <property type="entry name" value="C1.5:_HAD__Beta-PGM__Phosphata"/>
    <property type="match status" value="1"/>
</dbReference>
<keyword evidence="12" id="KW-1185">Reference proteome</keyword>
<comment type="similarity">
    <text evidence="4 10">Belongs to the HAD-like hydrolase superfamily. CbbY/CbbZ/Gph/YieH family.</text>
</comment>
<feature type="binding site" evidence="10">
    <location>
        <position position="181"/>
    </location>
    <ligand>
        <name>Mg(2+)</name>
        <dbReference type="ChEBI" id="CHEBI:18420"/>
    </ligand>
</feature>
<evidence type="ECO:0000256" key="2">
    <source>
        <dbReference type="ARBA" id="ARBA00001946"/>
    </source>
</evidence>
<comment type="cofactor">
    <cofactor evidence="2 10">
        <name>Mg(2+)</name>
        <dbReference type="ChEBI" id="CHEBI:18420"/>
    </cofactor>
</comment>
<sequence>MTPHHDNFMTKKPSAIIFDLDGTLVDSARDLSRALNHVLQQNGRSGIDISQVRNMVGDGARALIVKGFTETGTLPSDAEIDAIQTIFLDYYYDTMTAEDILFPGAADVVKKLAAQKIPLGLCTNKALRLTEKLMEEIGLASYFSVLIAGDSFDFRKPDPRHLTATLDRMNCSSQNAIMVGDSASDIIAAQKAAIPVIGVSFGYTKTPIAELNPDIIIDHYDEFFDALDTLIKT</sequence>
<dbReference type="InParanoid" id="A0A2G4YV01"/>
<dbReference type="UniPathway" id="UPA00865">
    <property type="reaction ID" value="UER00834"/>
</dbReference>
<dbReference type="Gene3D" id="1.10.150.240">
    <property type="entry name" value="Putative phosphatase, domain 2"/>
    <property type="match status" value="1"/>
</dbReference>
<dbReference type="NCBIfam" id="TIGR01509">
    <property type="entry name" value="HAD-SF-IA-v3"/>
    <property type="match status" value="1"/>
</dbReference>
<keyword evidence="7 10" id="KW-0378">Hydrolase</keyword>
<evidence type="ECO:0000256" key="8">
    <source>
        <dbReference type="ARBA" id="ARBA00022842"/>
    </source>
</evidence>
<evidence type="ECO:0000256" key="4">
    <source>
        <dbReference type="ARBA" id="ARBA00006171"/>
    </source>
</evidence>
<dbReference type="GO" id="GO:0005975">
    <property type="term" value="P:carbohydrate metabolic process"/>
    <property type="evidence" value="ECO:0007669"/>
    <property type="project" value="InterPro"/>
</dbReference>
<evidence type="ECO:0000313" key="11">
    <source>
        <dbReference type="EMBL" id="PHZ86070.1"/>
    </source>
</evidence>
<dbReference type="GO" id="GO:0046295">
    <property type="term" value="P:glycolate biosynthetic process"/>
    <property type="evidence" value="ECO:0007669"/>
    <property type="project" value="UniProtKB-UniRule"/>
</dbReference>
<dbReference type="EC" id="3.1.3.18" evidence="5 10"/>
<proteinExistence type="inferred from homology"/>
<dbReference type="SUPFAM" id="SSF56784">
    <property type="entry name" value="HAD-like"/>
    <property type="match status" value="1"/>
</dbReference>
<dbReference type="GO" id="GO:0008967">
    <property type="term" value="F:phosphoglycolate phosphatase activity"/>
    <property type="evidence" value="ECO:0007669"/>
    <property type="project" value="UniProtKB-UniRule"/>
</dbReference>
<dbReference type="FunFam" id="3.40.50.1000:FF:000022">
    <property type="entry name" value="Phosphoglycolate phosphatase"/>
    <property type="match status" value="1"/>
</dbReference>
<feature type="active site" description="Nucleophile" evidence="10">
    <location>
        <position position="19"/>
    </location>
</feature>
<dbReference type="PANTHER" id="PTHR43434:SF1">
    <property type="entry name" value="PHOSPHOGLYCOLATE PHOSPHATASE"/>
    <property type="match status" value="1"/>
</dbReference>
<dbReference type="GO" id="GO:0046872">
    <property type="term" value="F:metal ion binding"/>
    <property type="evidence" value="ECO:0007669"/>
    <property type="project" value="UniProtKB-KW"/>
</dbReference>
<feature type="binding site" evidence="10">
    <location>
        <position position="19"/>
    </location>
    <ligand>
        <name>Mg(2+)</name>
        <dbReference type="ChEBI" id="CHEBI:18420"/>
    </ligand>
</feature>
<dbReference type="InterPro" id="IPR006439">
    <property type="entry name" value="HAD-SF_hydro_IA"/>
</dbReference>
<keyword evidence="6 10" id="KW-0479">Metal-binding</keyword>
<dbReference type="HAMAP" id="MF_00495">
    <property type="entry name" value="GPH_hydrolase_bact"/>
    <property type="match status" value="1"/>
</dbReference>
<dbReference type="SFLD" id="SFLDG01135">
    <property type="entry name" value="C1.5.6:_HAD__Beta-PGM__Phospha"/>
    <property type="match status" value="1"/>
</dbReference>
<dbReference type="PANTHER" id="PTHR43434">
    <property type="entry name" value="PHOSPHOGLYCOLATE PHOSPHATASE"/>
    <property type="match status" value="1"/>
</dbReference>
<feature type="binding site" evidence="10">
    <location>
        <position position="21"/>
    </location>
    <ligand>
        <name>Mg(2+)</name>
        <dbReference type="ChEBI" id="CHEBI:18420"/>
    </ligand>
</feature>
<evidence type="ECO:0000256" key="9">
    <source>
        <dbReference type="ARBA" id="ARBA00023277"/>
    </source>
</evidence>
<dbReference type="InterPro" id="IPR023198">
    <property type="entry name" value="PGP-like_dom2"/>
</dbReference>
<dbReference type="InterPro" id="IPR050155">
    <property type="entry name" value="HAD-like_hydrolase_sf"/>
</dbReference>
<dbReference type="InterPro" id="IPR041492">
    <property type="entry name" value="HAD_2"/>
</dbReference>
<dbReference type="NCBIfam" id="TIGR01549">
    <property type="entry name" value="HAD-SF-IA-v1"/>
    <property type="match status" value="1"/>
</dbReference>
<dbReference type="FunCoup" id="A0A2G4YV01">
    <property type="interactions" value="455"/>
</dbReference>
<evidence type="ECO:0000256" key="1">
    <source>
        <dbReference type="ARBA" id="ARBA00000830"/>
    </source>
</evidence>
<dbReference type="InterPro" id="IPR037512">
    <property type="entry name" value="PGPase_prok"/>
</dbReference>
<keyword evidence="8 10" id="KW-0460">Magnesium</keyword>
<evidence type="ECO:0000256" key="3">
    <source>
        <dbReference type="ARBA" id="ARBA00004818"/>
    </source>
</evidence>
<gene>
    <name evidence="11" type="primary">gph</name>
    <name evidence="11" type="ORF">CRD36_05210</name>
</gene>
<dbReference type="InterPro" id="IPR023214">
    <property type="entry name" value="HAD_sf"/>
</dbReference>
<evidence type="ECO:0000256" key="10">
    <source>
        <dbReference type="HAMAP-Rule" id="MF_00495"/>
    </source>
</evidence>
<comment type="pathway">
    <text evidence="3 10">Organic acid metabolism; glycolate biosynthesis; glycolate from 2-phosphoglycolate: step 1/1.</text>
</comment>